<dbReference type="AlphaFoldDB" id="A0A815UKM5"/>
<evidence type="ECO:0000313" key="8">
    <source>
        <dbReference type="EMBL" id="CAF4066654.1"/>
    </source>
</evidence>
<comment type="caution">
    <text evidence="7">The sequence shown here is derived from an EMBL/GenBank/DDBJ whole genome shotgun (WGS) entry which is preliminary data.</text>
</comment>
<dbReference type="InterPro" id="IPR017452">
    <property type="entry name" value="GPCR_Rhodpsn_7TM"/>
</dbReference>
<dbReference type="PROSITE" id="PS50262">
    <property type="entry name" value="G_PROTEIN_RECEP_F1_2"/>
    <property type="match status" value="1"/>
</dbReference>
<gene>
    <name evidence="7" type="ORF">JYZ213_LOCUS44257</name>
    <name evidence="8" type="ORF">OXD698_LOCUS33468</name>
</gene>
<reference evidence="7" key="1">
    <citation type="submission" date="2021-02" db="EMBL/GenBank/DDBJ databases">
        <authorList>
            <person name="Nowell W R."/>
        </authorList>
    </citation>
    <scope>NUCLEOTIDE SEQUENCE</scope>
</reference>
<evidence type="ECO:0000259" key="6">
    <source>
        <dbReference type="PROSITE" id="PS50262"/>
    </source>
</evidence>
<evidence type="ECO:0000256" key="5">
    <source>
        <dbReference type="SAM" id="Phobius"/>
    </source>
</evidence>
<evidence type="ECO:0000313" key="9">
    <source>
        <dbReference type="Proteomes" id="UP000663845"/>
    </source>
</evidence>
<feature type="transmembrane region" description="Helical" evidence="5">
    <location>
        <begin position="168"/>
        <end position="195"/>
    </location>
</feature>
<dbReference type="Proteomes" id="UP000663845">
    <property type="component" value="Unassembled WGS sequence"/>
</dbReference>
<feature type="transmembrane region" description="Helical" evidence="5">
    <location>
        <begin position="88"/>
        <end position="107"/>
    </location>
</feature>
<feature type="transmembrane region" description="Helical" evidence="5">
    <location>
        <begin position="226"/>
        <end position="249"/>
    </location>
</feature>
<comment type="subcellular location">
    <subcellularLocation>
        <location evidence="1">Membrane</location>
    </subcellularLocation>
</comment>
<feature type="transmembrane region" description="Helical" evidence="5">
    <location>
        <begin position="269"/>
        <end position="296"/>
    </location>
</feature>
<keyword evidence="4 5" id="KW-0472">Membrane</keyword>
<evidence type="ECO:0000313" key="7">
    <source>
        <dbReference type="EMBL" id="CAF1515180.1"/>
    </source>
</evidence>
<dbReference type="GO" id="GO:0016020">
    <property type="term" value="C:membrane"/>
    <property type="evidence" value="ECO:0007669"/>
    <property type="project" value="UniProtKB-SubCell"/>
</dbReference>
<dbReference type="EMBL" id="CAJOAZ010004593">
    <property type="protein sequence ID" value="CAF4066654.1"/>
    <property type="molecule type" value="Genomic_DNA"/>
</dbReference>
<name>A0A815UKM5_9BILA</name>
<keyword evidence="3 5" id="KW-1133">Transmembrane helix</keyword>
<keyword evidence="2 5" id="KW-0812">Transmembrane</keyword>
<dbReference type="Proteomes" id="UP000663844">
    <property type="component" value="Unassembled WGS sequence"/>
</dbReference>
<evidence type="ECO:0000256" key="1">
    <source>
        <dbReference type="ARBA" id="ARBA00004370"/>
    </source>
</evidence>
<feature type="transmembrane region" description="Helical" evidence="5">
    <location>
        <begin position="46"/>
        <end position="68"/>
    </location>
</feature>
<protein>
    <recommendedName>
        <fullName evidence="6">G-protein coupled receptors family 1 profile domain-containing protein</fullName>
    </recommendedName>
</protein>
<dbReference type="SUPFAM" id="SSF81321">
    <property type="entry name" value="Family A G protein-coupled receptor-like"/>
    <property type="match status" value="1"/>
</dbReference>
<feature type="transmembrane region" description="Helical" evidence="5">
    <location>
        <begin position="127"/>
        <end position="148"/>
    </location>
</feature>
<feature type="domain" description="G-protein coupled receptors family 1 profile" evidence="6">
    <location>
        <begin position="26"/>
        <end position="292"/>
    </location>
</feature>
<evidence type="ECO:0000256" key="3">
    <source>
        <dbReference type="ARBA" id="ARBA00022989"/>
    </source>
</evidence>
<proteinExistence type="predicted"/>
<feature type="transmembrane region" description="Helical" evidence="5">
    <location>
        <begin position="12"/>
        <end position="34"/>
    </location>
</feature>
<sequence>MAALNIIQQYLFQIACPLLLLIGIAGSILNLIAFSRKNMRKNPCSIYFIAFNLANFIYINVALLNLILEVGYNISPSASNLIICRLRVYISTIFDCLSPFYLLLASIDRIFITSKNAHTRSRSNLRLAYICIVSGTLFWVLFSCHALIWSNIIQIGPNLFLCYFQGVYLTFFSCFAIIKEMTTFLSLTICGIWAIMNIRSIHRVRVAPIIPNGHDMQRTSAKDRQLIFMLVIDVIMYALFSFTFASFLIYQEITQNDLKSTEQIQIESFIRNLSLFSIAIPFCVSFYANLIVSCVFRKEIKKILSRQ</sequence>
<dbReference type="EMBL" id="CAJNOG010002722">
    <property type="protein sequence ID" value="CAF1515180.1"/>
    <property type="molecule type" value="Genomic_DNA"/>
</dbReference>
<evidence type="ECO:0000256" key="2">
    <source>
        <dbReference type="ARBA" id="ARBA00022692"/>
    </source>
</evidence>
<dbReference type="Gene3D" id="1.20.1070.10">
    <property type="entry name" value="Rhodopsin 7-helix transmembrane proteins"/>
    <property type="match status" value="1"/>
</dbReference>
<evidence type="ECO:0000256" key="4">
    <source>
        <dbReference type="ARBA" id="ARBA00023136"/>
    </source>
</evidence>
<accession>A0A815UKM5</accession>
<organism evidence="7 9">
    <name type="scientific">Adineta steineri</name>
    <dbReference type="NCBI Taxonomy" id="433720"/>
    <lineage>
        <taxon>Eukaryota</taxon>
        <taxon>Metazoa</taxon>
        <taxon>Spiralia</taxon>
        <taxon>Gnathifera</taxon>
        <taxon>Rotifera</taxon>
        <taxon>Eurotatoria</taxon>
        <taxon>Bdelloidea</taxon>
        <taxon>Adinetida</taxon>
        <taxon>Adinetidae</taxon>
        <taxon>Adineta</taxon>
    </lineage>
</organism>